<evidence type="ECO:0000259" key="7">
    <source>
        <dbReference type="Pfam" id="PF00263"/>
    </source>
</evidence>
<dbReference type="InterPro" id="IPR004846">
    <property type="entry name" value="T2SS/T3SS_dom"/>
</dbReference>
<dbReference type="RefSeq" id="WP_161041266.1">
    <property type="nucleotide sequence ID" value="NZ_WWCM01000028.1"/>
</dbReference>
<organism evidence="8 9">
    <name type="scientific">Duganella qianjiadongensis</name>
    <dbReference type="NCBI Taxonomy" id="2692176"/>
    <lineage>
        <taxon>Bacteria</taxon>
        <taxon>Pseudomonadati</taxon>
        <taxon>Pseudomonadota</taxon>
        <taxon>Betaproteobacteria</taxon>
        <taxon>Burkholderiales</taxon>
        <taxon>Oxalobacteraceae</taxon>
        <taxon>Telluria group</taxon>
        <taxon>Duganella</taxon>
    </lineage>
</organism>
<feature type="repeat" description="TPR" evidence="4">
    <location>
        <begin position="125"/>
        <end position="158"/>
    </location>
</feature>
<feature type="domain" description="Type II/III secretion system secretin-like" evidence="7">
    <location>
        <begin position="446"/>
        <end position="599"/>
    </location>
</feature>
<evidence type="ECO:0000256" key="3">
    <source>
        <dbReference type="ARBA" id="ARBA00023136"/>
    </source>
</evidence>
<comment type="similarity">
    <text evidence="5">Belongs to the bacterial secretin family.</text>
</comment>
<feature type="compositionally biased region" description="Low complexity" evidence="6">
    <location>
        <begin position="262"/>
        <end position="278"/>
    </location>
</feature>
<dbReference type="InterPro" id="IPR019734">
    <property type="entry name" value="TPR_rpt"/>
</dbReference>
<dbReference type="PROSITE" id="PS50005">
    <property type="entry name" value="TPR"/>
    <property type="match status" value="2"/>
</dbReference>
<proteinExistence type="inferred from homology"/>
<dbReference type="Proteomes" id="UP000478090">
    <property type="component" value="Unassembled WGS sequence"/>
</dbReference>
<evidence type="ECO:0000256" key="5">
    <source>
        <dbReference type="RuleBase" id="RU004003"/>
    </source>
</evidence>
<dbReference type="EMBL" id="WWCM01000028">
    <property type="protein sequence ID" value="MYM42012.1"/>
    <property type="molecule type" value="Genomic_DNA"/>
</dbReference>
<dbReference type="PROSITE" id="PS51257">
    <property type="entry name" value="PROKAR_LIPOPROTEIN"/>
    <property type="match status" value="1"/>
</dbReference>
<keyword evidence="3" id="KW-0472">Membrane</keyword>
<dbReference type="SMART" id="SM00028">
    <property type="entry name" value="TPR"/>
    <property type="match status" value="2"/>
</dbReference>
<evidence type="ECO:0000256" key="6">
    <source>
        <dbReference type="SAM" id="MobiDB-lite"/>
    </source>
</evidence>
<dbReference type="PANTHER" id="PTHR30332:SF24">
    <property type="entry name" value="SECRETIN GSPD-RELATED"/>
    <property type="match status" value="1"/>
</dbReference>
<name>A0ABW9VQZ1_9BURK</name>
<dbReference type="InterPro" id="IPR011990">
    <property type="entry name" value="TPR-like_helical_dom_sf"/>
</dbReference>
<dbReference type="PRINTS" id="PR00811">
    <property type="entry name" value="BCTERIALGSPD"/>
</dbReference>
<evidence type="ECO:0000256" key="2">
    <source>
        <dbReference type="ARBA" id="ARBA00022729"/>
    </source>
</evidence>
<dbReference type="Gene3D" id="1.25.40.10">
    <property type="entry name" value="Tetratricopeptide repeat domain"/>
    <property type="match status" value="1"/>
</dbReference>
<evidence type="ECO:0000313" key="9">
    <source>
        <dbReference type="Proteomes" id="UP000478090"/>
    </source>
</evidence>
<dbReference type="InterPro" id="IPR001775">
    <property type="entry name" value="GspD/PilQ"/>
</dbReference>
<keyword evidence="2" id="KW-0732">Signal</keyword>
<comment type="caution">
    <text evidence="8">The sequence shown here is derived from an EMBL/GenBank/DDBJ whole genome shotgun (WGS) entry which is preliminary data.</text>
</comment>
<accession>A0ABW9VQZ1</accession>
<dbReference type="Pfam" id="PF00263">
    <property type="entry name" value="Secretin"/>
    <property type="match status" value="1"/>
</dbReference>
<reference evidence="8 9" key="1">
    <citation type="submission" date="2019-12" db="EMBL/GenBank/DDBJ databases">
        <title>Novel species isolated from a subtropical stream in China.</title>
        <authorList>
            <person name="Lu H."/>
        </authorList>
    </citation>
    <scope>NUCLEOTIDE SEQUENCE [LARGE SCALE GENOMIC DNA]</scope>
    <source>
        <strain evidence="8 9">CY13W</strain>
    </source>
</reference>
<dbReference type="SUPFAM" id="SSF48452">
    <property type="entry name" value="TPR-like"/>
    <property type="match status" value="1"/>
</dbReference>
<keyword evidence="4" id="KW-0802">TPR repeat</keyword>
<keyword evidence="9" id="KW-1185">Reference proteome</keyword>
<evidence type="ECO:0000313" key="8">
    <source>
        <dbReference type="EMBL" id="MYM42012.1"/>
    </source>
</evidence>
<sequence length="697" mass="74659">MENIPKFKNYIGLFVGSLLISGCASSPTNKLADKGNSMMPSAEDPSAINTAQVAEEGIKYLQLNDYDKARRLFSAAIKFNAANGNLHLLLGMSYHQEFIKTGTQEAREKSAVGYQIAARYEPKNPLPLLQLARLEMDAHDYKNATQFFAKAITVSPGNGDAFYGLASSSYLSGDLVTALWSADELTKLHWNPPAVNRLKTVLYNAAGLPEQAEQARAAYISSNQLQGNELTQFDQRLEEIRAVIAGQKWLTPPPELAAQGEPATSAAPPTSPAVTPLADESSSSDLTGTAQKAWYDCAAAAAAPLKSTTQQQSAGAGAFGGIPGMGVNGMGFNSMPSYNSGSSVPSNVGVISTSGAGEEISQLQALPPPCVGAEPPRMAVIDAVILRTEVSDSRSFGVNLLQGINLFFNKSAVRTSPGSTVTTVNYGLGGASISTALAYSLNIANATNNRNEVIARPSLLAIDRLPSTFFSGTTASIAVQSGPGGVSSLTDKQYGISFSVTPTFIDNKSVLLSIKAVRSFVEAPDLGTSGVALSLSRNSVTANVIATFGDTIILSGLTERELTRSDNGVPVLRDIPLAQYLFQNYRTTDFFRTVVVMITLRKPVTDLEKADNASRDKLANAKGGNSRKEYAFYWRIEEYQKFLNSYAPNLDTAIDTLESNELYKNFKSKDLIDTTWGAQPPLNQILNDLKTSIYHGR</sequence>
<dbReference type="PANTHER" id="PTHR30332">
    <property type="entry name" value="PROBABLE GENERAL SECRETION PATHWAY PROTEIN D"/>
    <property type="match status" value="1"/>
</dbReference>
<protein>
    <recommendedName>
        <fullName evidence="7">Type II/III secretion system secretin-like domain-containing protein</fullName>
    </recommendedName>
</protein>
<feature type="repeat" description="TPR" evidence="4">
    <location>
        <begin position="50"/>
        <end position="83"/>
    </location>
</feature>
<dbReference type="InterPro" id="IPR050810">
    <property type="entry name" value="Bact_Secretion_Sys_Channel"/>
</dbReference>
<comment type="subcellular location">
    <subcellularLocation>
        <location evidence="1">Membrane</location>
    </subcellularLocation>
</comment>
<feature type="region of interest" description="Disordered" evidence="6">
    <location>
        <begin position="252"/>
        <end position="285"/>
    </location>
</feature>
<evidence type="ECO:0000256" key="1">
    <source>
        <dbReference type="ARBA" id="ARBA00004370"/>
    </source>
</evidence>
<evidence type="ECO:0000256" key="4">
    <source>
        <dbReference type="PROSITE-ProRule" id="PRU00339"/>
    </source>
</evidence>
<gene>
    <name evidence="8" type="ORF">GTP27_22165</name>
</gene>